<dbReference type="InterPro" id="IPR035965">
    <property type="entry name" value="PAS-like_dom_sf"/>
</dbReference>
<evidence type="ECO:0000259" key="2">
    <source>
        <dbReference type="PROSITE" id="PS50112"/>
    </source>
</evidence>
<dbReference type="FunFam" id="3.30.70.270:FF:000001">
    <property type="entry name" value="Diguanylate cyclase domain protein"/>
    <property type="match status" value="1"/>
</dbReference>
<feature type="domain" description="PAS" evidence="2">
    <location>
        <begin position="477"/>
        <end position="535"/>
    </location>
</feature>
<dbReference type="Pfam" id="PF08447">
    <property type="entry name" value="PAS_3"/>
    <property type="match status" value="1"/>
</dbReference>
<feature type="domain" description="PAC" evidence="3">
    <location>
        <begin position="675"/>
        <end position="727"/>
    </location>
</feature>
<dbReference type="InterPro" id="IPR000700">
    <property type="entry name" value="PAS-assoc_C"/>
</dbReference>
<dbReference type="Proteomes" id="UP000217763">
    <property type="component" value="Chromosome"/>
</dbReference>
<organism evidence="5 6">
    <name type="scientific">Zobellella denitrificans</name>
    <dbReference type="NCBI Taxonomy" id="347534"/>
    <lineage>
        <taxon>Bacteria</taxon>
        <taxon>Pseudomonadati</taxon>
        <taxon>Pseudomonadota</taxon>
        <taxon>Gammaproteobacteria</taxon>
        <taxon>Aeromonadales</taxon>
        <taxon>Aeromonadaceae</taxon>
        <taxon>Zobellella</taxon>
    </lineage>
</organism>
<dbReference type="Pfam" id="PF12974">
    <property type="entry name" value="Phosphonate-bd"/>
    <property type="match status" value="1"/>
</dbReference>
<dbReference type="AlphaFoldDB" id="A0A291HPB6"/>
<sequence length="903" mass="100501">MKQPLLTSLLALLLCLPLRAEDILTLGVFAYRDKPVMEAQLQPLVDYLSQQLEDGRVVLKALDQEEMEAELARNGLDLVFTNPSHYLILRSQNALTGALATRISRERGLATSALGGVIISRAEREDLHTLADLRGRRLAIPGIKFLGGYQAQAYELKQAGIELPGGVDLAELGSHDRVVEAVLAGQADAGFIRTGMLESLVAEGRLAGDEFRVINAQHLPGFPYAVSTRLYPEWPILALPHVEARQVRRIASALMALAHPHPAAVAAGIEGFAPPGDYLPVENLARSLRLPPFDLEPVLTLEDLWQYYGRWILWGALLVVVLSGSTAALIWQNRQVRLSRRQFREQSRRLEEVIWGTSIGTWEWYVQTGETVFNERWAEILGYRLEELAPVSIDTWLRLAHPDDLARSAERLEACFSGKEEIYECEARMRHKNGDWVWIMDRGRVVEWTDDGKPLRMSGTHQDITQRKRQEALIAGNEERLRTIFEFLPIGISLTDREGQVIDCNSASEQLLGISKAEHLARNYQDKAWTILRPDGSLMPPEEYASTRAMTEGRPVHDVTMEVRTPTGSTWLNVSATPLDHPLYSLVIAYFDITGQRQAEARQRLAASVFTHAREGIMITDSRGHIVEVNEAFTAITGYGRAEVLGRTPQILSSGLQPPEFYTRMWQALAGQGHWQGELWNRRKDGELYAEMLNISAVQDGAGRVQNFVALFSDITAIKHHQAELERIAHCDALTGLPNRVLLADRLRQALARCRRQGGAVAVIYLDLDGFKAVNDRHGHGVGDELLIRVARRMQEVLRENDTLARLGGDEFVAVLSDLAVAEDCIAVVERLLMAAAAPLRVQEWTLQVSASIGVALYPRDDADPDLLLRHADQAMYLAKQAGKNRYQLFGVAGAAPAVVLGG</sequence>
<dbReference type="InterPro" id="IPR000160">
    <property type="entry name" value="GGDEF_dom"/>
</dbReference>
<feature type="domain" description="GGDEF" evidence="4">
    <location>
        <begin position="759"/>
        <end position="892"/>
    </location>
</feature>
<dbReference type="InterPro" id="IPR001610">
    <property type="entry name" value="PAC"/>
</dbReference>
<dbReference type="Gene3D" id="3.30.450.20">
    <property type="entry name" value="PAS domain"/>
    <property type="match status" value="3"/>
</dbReference>
<dbReference type="SUPFAM" id="SSF53850">
    <property type="entry name" value="Periplasmic binding protein-like II"/>
    <property type="match status" value="1"/>
</dbReference>
<reference evidence="6" key="1">
    <citation type="submission" date="2015-09" db="EMBL/GenBank/DDBJ databases">
        <authorList>
            <person name="Shao Z."/>
            <person name="Wang L."/>
        </authorList>
    </citation>
    <scope>NUCLEOTIDE SEQUENCE [LARGE SCALE GENOMIC DNA]</scope>
    <source>
        <strain evidence="6">F13-1</strain>
    </source>
</reference>
<proteinExistence type="predicted"/>
<dbReference type="Gene3D" id="3.40.190.10">
    <property type="entry name" value="Periplasmic binding protein-like II"/>
    <property type="match status" value="2"/>
</dbReference>
<feature type="domain" description="PAS" evidence="2">
    <location>
        <begin position="602"/>
        <end position="648"/>
    </location>
</feature>
<dbReference type="PROSITE" id="PS50113">
    <property type="entry name" value="PAC"/>
    <property type="match status" value="2"/>
</dbReference>
<dbReference type="CDD" id="cd01949">
    <property type="entry name" value="GGDEF"/>
    <property type="match status" value="1"/>
</dbReference>
<dbReference type="Gene3D" id="3.30.70.270">
    <property type="match status" value="1"/>
</dbReference>
<dbReference type="InterPro" id="IPR052163">
    <property type="entry name" value="DGC-Regulatory_Protein"/>
</dbReference>
<protein>
    <recommendedName>
        <fullName evidence="7">Diguanylate cyclase</fullName>
    </recommendedName>
</protein>
<evidence type="ECO:0000313" key="5">
    <source>
        <dbReference type="EMBL" id="ATG74056.1"/>
    </source>
</evidence>
<dbReference type="InterPro" id="IPR013655">
    <property type="entry name" value="PAS_fold_3"/>
</dbReference>
<name>A0A291HPB6_9GAMM</name>
<evidence type="ECO:0000256" key="1">
    <source>
        <dbReference type="ARBA" id="ARBA00001946"/>
    </source>
</evidence>
<dbReference type="Pfam" id="PF13188">
    <property type="entry name" value="PAS_8"/>
    <property type="match status" value="1"/>
</dbReference>
<dbReference type="RefSeq" id="WP_096779193.1">
    <property type="nucleotide sequence ID" value="NZ_CP012621.1"/>
</dbReference>
<feature type="domain" description="PAC" evidence="3">
    <location>
        <begin position="423"/>
        <end position="476"/>
    </location>
</feature>
<evidence type="ECO:0000259" key="3">
    <source>
        <dbReference type="PROSITE" id="PS50113"/>
    </source>
</evidence>
<dbReference type="CDD" id="cd00130">
    <property type="entry name" value="PAS"/>
    <property type="match status" value="3"/>
</dbReference>
<dbReference type="NCBIfam" id="TIGR00229">
    <property type="entry name" value="sensory_box"/>
    <property type="match status" value="3"/>
</dbReference>
<dbReference type="PROSITE" id="PS50112">
    <property type="entry name" value="PAS"/>
    <property type="match status" value="3"/>
</dbReference>
<dbReference type="InterPro" id="IPR029787">
    <property type="entry name" value="Nucleotide_cyclase"/>
</dbReference>
<evidence type="ECO:0000313" key="6">
    <source>
        <dbReference type="Proteomes" id="UP000217763"/>
    </source>
</evidence>
<dbReference type="SMART" id="SM00086">
    <property type="entry name" value="PAC"/>
    <property type="match status" value="2"/>
</dbReference>
<dbReference type="SUPFAM" id="SSF55785">
    <property type="entry name" value="PYP-like sensor domain (PAS domain)"/>
    <property type="match status" value="3"/>
</dbReference>
<keyword evidence="6" id="KW-1185">Reference proteome</keyword>
<feature type="domain" description="PAS" evidence="2">
    <location>
        <begin position="373"/>
        <end position="419"/>
    </location>
</feature>
<dbReference type="Pfam" id="PF13426">
    <property type="entry name" value="PAS_9"/>
    <property type="match status" value="1"/>
</dbReference>
<evidence type="ECO:0000259" key="4">
    <source>
        <dbReference type="PROSITE" id="PS50887"/>
    </source>
</evidence>
<dbReference type="PROSITE" id="PS50887">
    <property type="entry name" value="GGDEF"/>
    <property type="match status" value="1"/>
</dbReference>
<accession>A0A291HPB6</accession>
<dbReference type="Pfam" id="PF00990">
    <property type="entry name" value="GGDEF"/>
    <property type="match status" value="1"/>
</dbReference>
<dbReference type="InterPro" id="IPR043128">
    <property type="entry name" value="Rev_trsase/Diguanyl_cyclase"/>
</dbReference>
<evidence type="ECO:0008006" key="7">
    <source>
        <dbReference type="Google" id="ProtNLM"/>
    </source>
</evidence>
<gene>
    <name evidence="5" type="ORF">AN401_09480</name>
</gene>
<dbReference type="InterPro" id="IPR000014">
    <property type="entry name" value="PAS"/>
</dbReference>
<dbReference type="KEGG" id="zdf:AN401_09480"/>
<dbReference type="SMART" id="SM00267">
    <property type="entry name" value="GGDEF"/>
    <property type="match status" value="1"/>
</dbReference>
<dbReference type="SMART" id="SM00091">
    <property type="entry name" value="PAS"/>
    <property type="match status" value="3"/>
</dbReference>
<dbReference type="PANTHER" id="PTHR46663:SF3">
    <property type="entry name" value="SLL0267 PROTEIN"/>
    <property type="match status" value="1"/>
</dbReference>
<dbReference type="PANTHER" id="PTHR46663">
    <property type="entry name" value="DIGUANYLATE CYCLASE DGCT-RELATED"/>
    <property type="match status" value="1"/>
</dbReference>
<dbReference type="GO" id="GO:0003824">
    <property type="term" value="F:catalytic activity"/>
    <property type="evidence" value="ECO:0007669"/>
    <property type="project" value="UniProtKB-ARBA"/>
</dbReference>
<dbReference type="SUPFAM" id="SSF55073">
    <property type="entry name" value="Nucleotide cyclase"/>
    <property type="match status" value="1"/>
</dbReference>
<dbReference type="EMBL" id="CP012621">
    <property type="protein sequence ID" value="ATG74056.1"/>
    <property type="molecule type" value="Genomic_DNA"/>
</dbReference>
<comment type="cofactor">
    <cofactor evidence="1">
        <name>Mg(2+)</name>
        <dbReference type="ChEBI" id="CHEBI:18420"/>
    </cofactor>
</comment>
<dbReference type="NCBIfam" id="TIGR00254">
    <property type="entry name" value="GGDEF"/>
    <property type="match status" value="1"/>
</dbReference>